<evidence type="ECO:0000313" key="3">
    <source>
        <dbReference type="Proteomes" id="UP000236146"/>
    </source>
</evidence>
<name>A0A2K1SUM1_GARVA</name>
<sequence>MGIQLPQLMRKISKRSNPRTKKRTMASAKKQSAYAKKQSMYMRRRIFVGVVAVLILALAIFCVVSISKGFSAISGEIFKTHNVDIARKAVPDPRPASLTRPCTSKDLRLELSAKSQNVPMGGSVDFKANLIFVGTGSCLVNAAPDHLILAISDSSGSNANSANGKNSAKKKDSKSKDSKSKDNKSKDNSAKDNSAKDNSANSGKNKSEKDAKDTKDSNSTDIWRSDVCPVIDKPLLMAQGDHFDKKFTWDTDATRGVGCVDKDNMPKVNRGPYVVRIFQKDIPGLQSDSIVVNVN</sequence>
<dbReference type="Proteomes" id="UP000236146">
    <property type="component" value="Unassembled WGS sequence"/>
</dbReference>
<reference evidence="2 3" key="1">
    <citation type="submission" date="2016-10" db="EMBL/GenBank/DDBJ databases">
        <authorList>
            <person name="Varghese N."/>
        </authorList>
    </citation>
    <scope>NUCLEOTIDE SEQUENCE [LARGE SCALE GENOMIC DNA]</scope>
    <source>
        <strain evidence="2 3">KA00225</strain>
    </source>
</reference>
<accession>A0A2K1SUM1</accession>
<feature type="compositionally biased region" description="Low complexity" evidence="1">
    <location>
        <begin position="154"/>
        <end position="166"/>
    </location>
</feature>
<proteinExistence type="predicted"/>
<comment type="caution">
    <text evidence="2">The sequence shown here is derived from an EMBL/GenBank/DDBJ whole genome shotgun (WGS) entry which is preliminary data.</text>
</comment>
<feature type="compositionally biased region" description="Basic and acidic residues" evidence="1">
    <location>
        <begin position="205"/>
        <end position="218"/>
    </location>
</feature>
<gene>
    <name evidence="2" type="ORF">BFS05_03940</name>
</gene>
<evidence type="ECO:0000313" key="2">
    <source>
        <dbReference type="EMBL" id="PNS43205.1"/>
    </source>
</evidence>
<dbReference type="EMBL" id="MNLH01000003">
    <property type="protein sequence ID" value="PNS43205.1"/>
    <property type="molecule type" value="Genomic_DNA"/>
</dbReference>
<organism evidence="2 3">
    <name type="scientific">Gardnerella vaginalis</name>
    <dbReference type="NCBI Taxonomy" id="2702"/>
    <lineage>
        <taxon>Bacteria</taxon>
        <taxon>Bacillati</taxon>
        <taxon>Actinomycetota</taxon>
        <taxon>Actinomycetes</taxon>
        <taxon>Bifidobacteriales</taxon>
        <taxon>Bifidobacteriaceae</taxon>
        <taxon>Gardnerella</taxon>
    </lineage>
</organism>
<evidence type="ECO:0000256" key="1">
    <source>
        <dbReference type="SAM" id="MobiDB-lite"/>
    </source>
</evidence>
<dbReference type="OrthoDB" id="5189092at2"/>
<feature type="region of interest" description="Disordered" evidence="1">
    <location>
        <begin position="154"/>
        <end position="222"/>
    </location>
</feature>
<feature type="compositionally biased region" description="Basic and acidic residues" evidence="1">
    <location>
        <begin position="174"/>
        <end position="195"/>
    </location>
</feature>
<dbReference type="AlphaFoldDB" id="A0A2K1SUM1"/>
<protein>
    <submittedName>
        <fullName evidence="2">Peptide ABC transporter permease</fullName>
    </submittedName>
</protein>